<evidence type="ECO:0000313" key="3">
    <source>
        <dbReference type="Proteomes" id="UP000255355"/>
    </source>
</evidence>
<feature type="transmembrane region" description="Helical" evidence="1">
    <location>
        <begin position="31"/>
        <end position="55"/>
    </location>
</feature>
<dbReference type="Proteomes" id="UP000255355">
    <property type="component" value="Unassembled WGS sequence"/>
</dbReference>
<sequence length="341" mass="36429">MTFWLTALLVWMAAGARVGRVLVKPATTARVAIVVAVAAVAAAATVSIPEVGVALDHLLPNGIRGQMLADRIQVSAWLLFSVATSVVAAAAWPIVSRQNLRQIGALIYAVGIVAIAVTLAWSIMFGWVVTLLACVFVAFTGLRNLDWTGLGRGIALYTSGTILVGVLAVLSIRRLAMDVAPARPGQAGWYWPAWQAASLLIAVGAVWIVIELWARARLLLRQIRPLHRTMVGRFPEVVASEKTPSSTQLKASDQVAQIMDALYVQSGGGMELVVAGEPASSVSERAAKVAYWARHPLGDVIVDARWIRPPEGMSPRGWVRAIARAFDATPAEPRPAATQRG</sequence>
<keyword evidence="3" id="KW-1185">Reference proteome</keyword>
<feature type="transmembrane region" description="Helical" evidence="1">
    <location>
        <begin position="192"/>
        <end position="214"/>
    </location>
</feature>
<keyword evidence="1" id="KW-1133">Transmembrane helix</keyword>
<gene>
    <name evidence="2" type="ORF">DFR68_109240</name>
</gene>
<evidence type="ECO:0000256" key="1">
    <source>
        <dbReference type="SAM" id="Phobius"/>
    </source>
</evidence>
<reference evidence="2 3" key="1">
    <citation type="submission" date="2018-07" db="EMBL/GenBank/DDBJ databases">
        <title>Genomic Encyclopedia of Type Strains, Phase IV (KMG-IV): sequencing the most valuable type-strain genomes for metagenomic binning, comparative biology and taxonomic classification.</title>
        <authorList>
            <person name="Goeker M."/>
        </authorList>
    </citation>
    <scope>NUCLEOTIDE SEQUENCE [LARGE SCALE GENOMIC DNA]</scope>
    <source>
        <strain evidence="2 3">DSM 44952</strain>
    </source>
</reference>
<dbReference type="OrthoDB" id="4372124at2"/>
<accession>A0A370GUQ5</accession>
<keyword evidence="1" id="KW-0812">Transmembrane</keyword>
<dbReference type="AlphaFoldDB" id="A0A370GUQ5"/>
<feature type="transmembrane region" description="Helical" evidence="1">
    <location>
        <begin position="150"/>
        <end position="172"/>
    </location>
</feature>
<feature type="transmembrane region" description="Helical" evidence="1">
    <location>
        <begin position="107"/>
        <end position="138"/>
    </location>
</feature>
<feature type="transmembrane region" description="Helical" evidence="1">
    <location>
        <begin position="76"/>
        <end position="95"/>
    </location>
</feature>
<organism evidence="2 3">
    <name type="scientific">Nocardia mexicana</name>
    <dbReference type="NCBI Taxonomy" id="279262"/>
    <lineage>
        <taxon>Bacteria</taxon>
        <taxon>Bacillati</taxon>
        <taxon>Actinomycetota</taxon>
        <taxon>Actinomycetes</taxon>
        <taxon>Mycobacteriales</taxon>
        <taxon>Nocardiaceae</taxon>
        <taxon>Nocardia</taxon>
    </lineage>
</organism>
<proteinExistence type="predicted"/>
<name>A0A370GUQ5_9NOCA</name>
<dbReference type="EMBL" id="QQAZ01000009">
    <property type="protein sequence ID" value="RDI47241.1"/>
    <property type="molecule type" value="Genomic_DNA"/>
</dbReference>
<evidence type="ECO:0000313" key="2">
    <source>
        <dbReference type="EMBL" id="RDI47241.1"/>
    </source>
</evidence>
<dbReference type="RefSeq" id="WP_068026619.1">
    <property type="nucleotide sequence ID" value="NZ_QQAZ01000009.1"/>
</dbReference>
<keyword evidence="1" id="KW-0472">Membrane</keyword>
<comment type="caution">
    <text evidence="2">The sequence shown here is derived from an EMBL/GenBank/DDBJ whole genome shotgun (WGS) entry which is preliminary data.</text>
</comment>
<dbReference type="STRING" id="1210089.GCA_001613165_05826"/>
<protein>
    <submittedName>
        <fullName evidence="2">Uncharacterized protein</fullName>
    </submittedName>
</protein>